<keyword evidence="1" id="KW-0472">Membrane</keyword>
<dbReference type="InterPro" id="IPR029044">
    <property type="entry name" value="Nucleotide-diphossugar_trans"/>
</dbReference>
<evidence type="ECO:0000313" key="3">
    <source>
        <dbReference type="EMBL" id="OGG38294.1"/>
    </source>
</evidence>
<reference evidence="3 4" key="1">
    <citation type="journal article" date="2016" name="Nat. Commun.">
        <title>Thousands of microbial genomes shed light on interconnected biogeochemical processes in an aquifer system.</title>
        <authorList>
            <person name="Anantharaman K."/>
            <person name="Brown C.T."/>
            <person name="Hug L.A."/>
            <person name="Sharon I."/>
            <person name="Castelle C.J."/>
            <person name="Probst A.J."/>
            <person name="Thomas B.C."/>
            <person name="Singh A."/>
            <person name="Wilkins M.J."/>
            <person name="Karaoz U."/>
            <person name="Brodie E.L."/>
            <person name="Williams K.H."/>
            <person name="Hubbard S.S."/>
            <person name="Banfield J.F."/>
        </authorList>
    </citation>
    <scope>NUCLEOTIDE SEQUENCE [LARGE SCALE GENOMIC DNA]</scope>
</reference>
<dbReference type="SUPFAM" id="SSF53448">
    <property type="entry name" value="Nucleotide-diphospho-sugar transferases"/>
    <property type="match status" value="1"/>
</dbReference>
<dbReference type="AlphaFoldDB" id="A0A1F6BMZ3"/>
<dbReference type="GO" id="GO:0016740">
    <property type="term" value="F:transferase activity"/>
    <property type="evidence" value="ECO:0007669"/>
    <property type="project" value="UniProtKB-KW"/>
</dbReference>
<evidence type="ECO:0000313" key="4">
    <source>
        <dbReference type="Proteomes" id="UP000178825"/>
    </source>
</evidence>
<keyword evidence="1" id="KW-0812">Transmembrane</keyword>
<dbReference type="STRING" id="1798470.A3D55_02035"/>
<dbReference type="Proteomes" id="UP000178825">
    <property type="component" value="Unassembled WGS sequence"/>
</dbReference>
<sequence length="278" mass="32636">MDKKSLAVIVLTLDEERHIRRCLESVKDITSQIIIVDCGSADGTLEIARTFGAEIYSHPFINQAEQFNWALDNIDIKSEWILRLDADEYLTPELAKEIKSALHGADDGVCGFYMKRRVYFMGRWIRHGGCYPIWLLRLFRNGAGRSEEREMDEHIVLGRGKTARLRNDFIDENLSDLRWWTDKHNGYSSREAEERTRNEKASRNTVVKGQAGRKRFIKNRFYAKLPLFLRSFAYFIFRYVFFGGFLDGKEGLIFHFLQGCWHQFLIDAKIFENRTKKD</sequence>
<organism evidence="3 4">
    <name type="scientific">Candidatus Jorgensenbacteria bacterium RIFCSPHIGHO2_02_FULL_45_20</name>
    <dbReference type="NCBI Taxonomy" id="1798470"/>
    <lineage>
        <taxon>Bacteria</taxon>
        <taxon>Candidatus Joergenseniibacteriota</taxon>
    </lineage>
</organism>
<gene>
    <name evidence="3" type="ORF">A3D55_02035</name>
</gene>
<feature type="domain" description="Glycosyltransferase 2-like" evidence="2">
    <location>
        <begin position="8"/>
        <end position="127"/>
    </location>
</feature>
<dbReference type="CDD" id="cd02511">
    <property type="entry name" value="Beta4Glucosyltransferase"/>
    <property type="match status" value="1"/>
</dbReference>
<proteinExistence type="predicted"/>
<comment type="caution">
    <text evidence="3">The sequence shown here is derived from an EMBL/GenBank/DDBJ whole genome shotgun (WGS) entry which is preliminary data.</text>
</comment>
<evidence type="ECO:0000259" key="2">
    <source>
        <dbReference type="Pfam" id="PF00535"/>
    </source>
</evidence>
<dbReference type="InterPro" id="IPR001173">
    <property type="entry name" value="Glyco_trans_2-like"/>
</dbReference>
<dbReference type="Pfam" id="PF00535">
    <property type="entry name" value="Glycos_transf_2"/>
    <property type="match status" value="1"/>
</dbReference>
<protein>
    <submittedName>
        <fullName evidence="3">Glycosyl transferase</fullName>
    </submittedName>
</protein>
<keyword evidence="1" id="KW-1133">Transmembrane helix</keyword>
<evidence type="ECO:0000256" key="1">
    <source>
        <dbReference type="SAM" id="Phobius"/>
    </source>
</evidence>
<feature type="transmembrane region" description="Helical" evidence="1">
    <location>
        <begin position="227"/>
        <end position="246"/>
    </location>
</feature>
<dbReference type="EMBL" id="MFKJ01000026">
    <property type="protein sequence ID" value="OGG38294.1"/>
    <property type="molecule type" value="Genomic_DNA"/>
</dbReference>
<dbReference type="Gene3D" id="3.90.550.10">
    <property type="entry name" value="Spore Coat Polysaccharide Biosynthesis Protein SpsA, Chain A"/>
    <property type="match status" value="1"/>
</dbReference>
<keyword evidence="3" id="KW-0808">Transferase</keyword>
<accession>A0A1F6BMZ3</accession>
<dbReference type="PANTHER" id="PTHR43630:SF2">
    <property type="entry name" value="GLYCOSYLTRANSFERASE"/>
    <property type="match status" value="1"/>
</dbReference>
<dbReference type="PANTHER" id="PTHR43630">
    <property type="entry name" value="POLY-BETA-1,6-N-ACETYL-D-GLUCOSAMINE SYNTHASE"/>
    <property type="match status" value="1"/>
</dbReference>
<name>A0A1F6BMZ3_9BACT</name>